<accession>A0A9D9IKB9</accession>
<protein>
    <submittedName>
        <fullName evidence="1">Uncharacterized protein</fullName>
    </submittedName>
</protein>
<reference evidence="1" key="1">
    <citation type="submission" date="2020-10" db="EMBL/GenBank/DDBJ databases">
        <authorList>
            <person name="Gilroy R."/>
        </authorList>
    </citation>
    <scope>NUCLEOTIDE SEQUENCE</scope>
    <source>
        <strain evidence="1">B1-13419</strain>
    </source>
</reference>
<evidence type="ECO:0000313" key="1">
    <source>
        <dbReference type="EMBL" id="MBO8473691.1"/>
    </source>
</evidence>
<evidence type="ECO:0000313" key="2">
    <source>
        <dbReference type="Proteomes" id="UP000823757"/>
    </source>
</evidence>
<proteinExistence type="predicted"/>
<sequence>MLMLLSNPDLALVERQIIMTYNDRNPSLYTHCGVLLKLRKDMINSRVLDCQEEILPDIIAFNDALRDALKDMYDRAHLVWKAVQDNNAFAGKVEVTAKCFLGYDYPELHPVQGDDRQDLWNALCDSGWNPLYEDGVTITKLILPRDINDSFDSLTGMDCPPPNWNEGLDQELTKDLHLISPFHNLFDHTKFAITDFIYVREFETEIKIEIDRKV</sequence>
<organism evidence="1 2">
    <name type="scientific">Candidatus Cryptobacteroides faecigallinarum</name>
    <dbReference type="NCBI Taxonomy" id="2840763"/>
    <lineage>
        <taxon>Bacteria</taxon>
        <taxon>Pseudomonadati</taxon>
        <taxon>Bacteroidota</taxon>
        <taxon>Bacteroidia</taxon>
        <taxon>Bacteroidales</taxon>
        <taxon>Candidatus Cryptobacteroides</taxon>
    </lineage>
</organism>
<comment type="caution">
    <text evidence="1">The sequence shown here is derived from an EMBL/GenBank/DDBJ whole genome shotgun (WGS) entry which is preliminary data.</text>
</comment>
<reference evidence="1" key="2">
    <citation type="journal article" date="2021" name="PeerJ">
        <title>Extensive microbial diversity within the chicken gut microbiome revealed by metagenomics and culture.</title>
        <authorList>
            <person name="Gilroy R."/>
            <person name="Ravi A."/>
            <person name="Getino M."/>
            <person name="Pursley I."/>
            <person name="Horton D.L."/>
            <person name="Alikhan N.F."/>
            <person name="Baker D."/>
            <person name="Gharbi K."/>
            <person name="Hall N."/>
            <person name="Watson M."/>
            <person name="Adriaenssens E.M."/>
            <person name="Foster-Nyarko E."/>
            <person name="Jarju S."/>
            <person name="Secka A."/>
            <person name="Antonio M."/>
            <person name="Oren A."/>
            <person name="Chaudhuri R.R."/>
            <person name="La Ragione R."/>
            <person name="Hildebrand F."/>
            <person name="Pallen M.J."/>
        </authorList>
    </citation>
    <scope>NUCLEOTIDE SEQUENCE</scope>
    <source>
        <strain evidence="1">B1-13419</strain>
    </source>
</reference>
<gene>
    <name evidence="1" type="ORF">IAB91_00165</name>
</gene>
<dbReference type="Proteomes" id="UP000823757">
    <property type="component" value="Unassembled WGS sequence"/>
</dbReference>
<dbReference type="EMBL" id="JADIMD010000002">
    <property type="protein sequence ID" value="MBO8473691.1"/>
    <property type="molecule type" value="Genomic_DNA"/>
</dbReference>
<dbReference type="AlphaFoldDB" id="A0A9D9IKB9"/>
<name>A0A9D9IKB9_9BACT</name>